<dbReference type="Pfam" id="PF01751">
    <property type="entry name" value="Toprim"/>
    <property type="match status" value="1"/>
</dbReference>
<reference evidence="11" key="1">
    <citation type="submission" date="2016-04" db="EMBL/GenBank/DDBJ databases">
        <authorList>
            <person name="Nguyen H.D."/>
            <person name="Samba Siva P."/>
            <person name="Cullis J."/>
            <person name="Levesque C.A."/>
            <person name="Hambleton S."/>
        </authorList>
    </citation>
    <scope>NUCLEOTIDE SEQUENCE</scope>
    <source>
        <strain evidence="11">DAOMC 236422</strain>
    </source>
</reference>
<evidence type="ECO:0000256" key="6">
    <source>
        <dbReference type="ARBA" id="ARBA00023235"/>
    </source>
</evidence>
<dbReference type="Gene3D" id="2.70.20.10">
    <property type="entry name" value="Topoisomerase I, domain 3"/>
    <property type="match status" value="1"/>
</dbReference>
<dbReference type="GO" id="GO:0006310">
    <property type="term" value="P:DNA recombination"/>
    <property type="evidence" value="ECO:0007669"/>
    <property type="project" value="TreeGrafter"/>
</dbReference>
<dbReference type="GO" id="GO:0003917">
    <property type="term" value="F:DNA topoisomerase type I (single strand cut, ATP-independent) activity"/>
    <property type="evidence" value="ECO:0007669"/>
    <property type="project" value="UniProtKB-EC"/>
</dbReference>
<dbReference type="CDD" id="cd03362">
    <property type="entry name" value="TOPRIM_TopoIA_TopoIII"/>
    <property type="match status" value="1"/>
</dbReference>
<dbReference type="InterPro" id="IPR023406">
    <property type="entry name" value="Topo_IA_AS"/>
</dbReference>
<feature type="compositionally biased region" description="Basic and acidic residues" evidence="8">
    <location>
        <begin position="384"/>
        <end position="393"/>
    </location>
</feature>
<evidence type="ECO:0000256" key="3">
    <source>
        <dbReference type="ARBA" id="ARBA00012891"/>
    </source>
</evidence>
<dbReference type="PROSITE" id="PS50880">
    <property type="entry name" value="TOPRIM"/>
    <property type="match status" value="1"/>
</dbReference>
<dbReference type="PRINTS" id="PR00417">
    <property type="entry name" value="PRTPISMRASEI"/>
</dbReference>
<comment type="catalytic activity">
    <reaction evidence="1 7">
        <text>ATP-independent breakage of single-stranded DNA, followed by passage and rejoining.</text>
        <dbReference type="EC" id="5.6.2.1"/>
    </reaction>
</comment>
<dbReference type="PROSITE" id="PS00396">
    <property type="entry name" value="TOPO_IA_1"/>
    <property type="match status" value="1"/>
</dbReference>
<dbReference type="InterPro" id="IPR013825">
    <property type="entry name" value="Topo_IA_cen_sub2"/>
</dbReference>
<evidence type="ECO:0000259" key="10">
    <source>
        <dbReference type="PROSITE" id="PS52039"/>
    </source>
</evidence>
<protein>
    <recommendedName>
        <fullName evidence="3 7">DNA topoisomerase</fullName>
        <ecNumber evidence="3 7">5.6.2.1</ecNumber>
    </recommendedName>
</protein>
<dbReference type="GO" id="GO:0006281">
    <property type="term" value="P:DNA repair"/>
    <property type="evidence" value="ECO:0007669"/>
    <property type="project" value="TreeGrafter"/>
</dbReference>
<dbReference type="SMART" id="SM00493">
    <property type="entry name" value="TOPRIM"/>
    <property type="match status" value="1"/>
</dbReference>
<dbReference type="GO" id="GO:0006265">
    <property type="term" value="P:DNA topological change"/>
    <property type="evidence" value="ECO:0007669"/>
    <property type="project" value="InterPro"/>
</dbReference>
<evidence type="ECO:0000256" key="2">
    <source>
        <dbReference type="ARBA" id="ARBA00009446"/>
    </source>
</evidence>
<feature type="domain" description="Toprim" evidence="9">
    <location>
        <begin position="2"/>
        <end position="150"/>
    </location>
</feature>
<organism evidence="11 12">
    <name type="scientific">Tilletia walkeri</name>
    <dbReference type="NCBI Taxonomy" id="117179"/>
    <lineage>
        <taxon>Eukaryota</taxon>
        <taxon>Fungi</taxon>
        <taxon>Dikarya</taxon>
        <taxon>Basidiomycota</taxon>
        <taxon>Ustilaginomycotina</taxon>
        <taxon>Exobasidiomycetes</taxon>
        <taxon>Tilletiales</taxon>
        <taxon>Tilletiaceae</taxon>
        <taxon>Tilletia</taxon>
    </lineage>
</organism>
<keyword evidence="4 7" id="KW-0799">Topoisomerase</keyword>
<dbReference type="Proteomes" id="UP000078113">
    <property type="component" value="Unassembled WGS sequence"/>
</dbReference>
<dbReference type="InterPro" id="IPR000380">
    <property type="entry name" value="Topo_IA"/>
</dbReference>
<evidence type="ECO:0000256" key="4">
    <source>
        <dbReference type="ARBA" id="ARBA00023029"/>
    </source>
</evidence>
<dbReference type="InterPro" id="IPR013826">
    <property type="entry name" value="Topo_IA_cen_sub3"/>
</dbReference>
<reference evidence="11" key="2">
    <citation type="journal article" date="2019" name="IMA Fungus">
        <title>Genome sequencing and comparison of five Tilletia species to identify candidate genes for the detection of regulated species infecting wheat.</title>
        <authorList>
            <person name="Nguyen H.D.T."/>
            <person name="Sultana T."/>
            <person name="Kesanakurti P."/>
            <person name="Hambleton S."/>
        </authorList>
    </citation>
    <scope>NUCLEOTIDE SEQUENCE</scope>
    <source>
        <strain evidence="11">DAOMC 236422</strain>
    </source>
</reference>
<dbReference type="GO" id="GO:0031422">
    <property type="term" value="C:RecQ family helicase-topoisomerase III complex"/>
    <property type="evidence" value="ECO:0007669"/>
    <property type="project" value="TreeGrafter"/>
</dbReference>
<dbReference type="InterPro" id="IPR003601">
    <property type="entry name" value="Topo_IA_2"/>
</dbReference>
<feature type="domain" description="Topo IA-type catalytic" evidence="10">
    <location>
        <begin position="168"/>
        <end position="601"/>
    </location>
</feature>
<proteinExistence type="inferred from homology"/>
<comment type="caution">
    <text evidence="11">The sequence shown here is derived from an EMBL/GenBank/DDBJ whole genome shotgun (WGS) entry which is preliminary data.</text>
</comment>
<dbReference type="GO" id="GO:0005634">
    <property type="term" value="C:nucleus"/>
    <property type="evidence" value="ECO:0007669"/>
    <property type="project" value="TreeGrafter"/>
</dbReference>
<dbReference type="Gene3D" id="3.40.50.140">
    <property type="match status" value="1"/>
</dbReference>
<keyword evidence="6 7" id="KW-0413">Isomerase</keyword>
<dbReference type="InterPro" id="IPR006171">
    <property type="entry name" value="TOPRIM_dom"/>
</dbReference>
<dbReference type="PANTHER" id="PTHR11390:SF21">
    <property type="entry name" value="DNA TOPOISOMERASE 3-ALPHA"/>
    <property type="match status" value="1"/>
</dbReference>
<evidence type="ECO:0000256" key="1">
    <source>
        <dbReference type="ARBA" id="ARBA00000213"/>
    </source>
</evidence>
<feature type="non-terminal residue" evidence="11">
    <location>
        <position position="1"/>
    </location>
</feature>
<dbReference type="SUPFAM" id="SSF56712">
    <property type="entry name" value="Prokaryotic type I DNA topoisomerase"/>
    <property type="match status" value="1"/>
</dbReference>
<dbReference type="InterPro" id="IPR023405">
    <property type="entry name" value="Topo_IA_core_domain"/>
</dbReference>
<dbReference type="InterPro" id="IPR013824">
    <property type="entry name" value="Topo_IA_cen_sub1"/>
</dbReference>
<comment type="similarity">
    <text evidence="2 7">Belongs to the type IA topoisomerase family.</text>
</comment>
<dbReference type="Pfam" id="PF01131">
    <property type="entry name" value="Topoisom_bac"/>
    <property type="match status" value="1"/>
</dbReference>
<evidence type="ECO:0000313" key="11">
    <source>
        <dbReference type="EMBL" id="KAE8269170.1"/>
    </source>
</evidence>
<evidence type="ECO:0000256" key="7">
    <source>
        <dbReference type="RuleBase" id="RU362092"/>
    </source>
</evidence>
<keyword evidence="5 7" id="KW-0238">DNA-binding</keyword>
<dbReference type="GO" id="GO:0003677">
    <property type="term" value="F:DNA binding"/>
    <property type="evidence" value="ECO:0007669"/>
    <property type="project" value="UniProtKB-KW"/>
</dbReference>
<name>A0A8X7NBU9_9BASI</name>
<feature type="region of interest" description="Disordered" evidence="8">
    <location>
        <begin position="384"/>
        <end position="403"/>
    </location>
</feature>
<dbReference type="CDD" id="cd00186">
    <property type="entry name" value="TOP1Ac"/>
    <property type="match status" value="1"/>
</dbReference>
<keyword evidence="12" id="KW-1185">Reference proteome</keyword>
<dbReference type="InterPro" id="IPR003602">
    <property type="entry name" value="Topo_IA_DNA-bd_dom"/>
</dbReference>
<evidence type="ECO:0000259" key="9">
    <source>
        <dbReference type="PROSITE" id="PS50880"/>
    </source>
</evidence>
<dbReference type="EMBL" id="LWDG02000106">
    <property type="protein sequence ID" value="KAE8269170.1"/>
    <property type="molecule type" value="Genomic_DNA"/>
</dbReference>
<dbReference type="Gene3D" id="1.10.290.10">
    <property type="entry name" value="Topoisomerase I, domain 4"/>
    <property type="match status" value="1"/>
</dbReference>
<sequence>MKILCVAEKPSIAKAVAEILSSGQMNSREGTHRYCRNFEFSYTATVAGRREQVDVTMTSVLGHMTEIEFDQQYRRWTDCDPAQLFTARVITSLTDDGKKISRNLQSEARQSQQLMIWTDCDREGEHIGSEVAAECRKGNPRIVVKRARFSAIIANQIHAAFNNAGELDLRQVSAVEARIELDLRLGAAFTRLQTLNLRQIDELKENLISYGPCQFPTLGFVTDQYERAANFISEPFWTIIVSVECEVDNSDNIKVDFRWKRKHLFDHATAVVLFEKCIDEPEATVISVESKSTRKFKPYPLTTVELQKSGSRLLRLSPKRVLDVAERLYQQGFLSYPRTETDQFDRAFDFRTLLQKQASDPAWGQWAQGLVDSYNGGGMYERPRNGRKNDKAHPPIHPTAHANNLTGDEKRVYEYVTRRFLGSCSKDAIGFTTTVELEVAEERFVASGLIIQERNYLDVFVYDKWKGTLLPHFTANEIFVPTACNLHEGRTTRPKMLTEADLVNLMDKNGIGTDATIAEHIAKVIDREYVFKLKQGSTEYLYPSTLGMGLVNGYNRIGHDKSLSKPLLRRETEYRMSLICSGQRTRRQTVEESLEEYREMFGRTKQEFATLAGSVEQFLRNPPDVNLDDDDGADAGG</sequence>
<dbReference type="PROSITE" id="PS52039">
    <property type="entry name" value="TOPO_IA_2"/>
    <property type="match status" value="1"/>
</dbReference>
<dbReference type="SMART" id="SM00437">
    <property type="entry name" value="TOP1Ac"/>
    <property type="match status" value="1"/>
</dbReference>
<dbReference type="Gene3D" id="1.10.460.10">
    <property type="entry name" value="Topoisomerase I, domain 2"/>
    <property type="match status" value="1"/>
</dbReference>
<dbReference type="FunFam" id="3.40.50.140:FF:000005">
    <property type="entry name" value="DNA topoisomerase"/>
    <property type="match status" value="1"/>
</dbReference>
<dbReference type="PANTHER" id="PTHR11390">
    <property type="entry name" value="PROKARYOTIC DNA TOPOISOMERASE"/>
    <property type="match status" value="1"/>
</dbReference>
<dbReference type="InterPro" id="IPR013497">
    <property type="entry name" value="Topo_IA_cen"/>
</dbReference>
<dbReference type="EC" id="5.6.2.1" evidence="3 7"/>
<evidence type="ECO:0000256" key="8">
    <source>
        <dbReference type="SAM" id="MobiDB-lite"/>
    </source>
</evidence>
<accession>A0A8X7NBU9</accession>
<evidence type="ECO:0000256" key="5">
    <source>
        <dbReference type="ARBA" id="ARBA00023125"/>
    </source>
</evidence>
<dbReference type="AlphaFoldDB" id="A0A8X7NBU9"/>
<comment type="function">
    <text evidence="7">Introduces a single-strand break via transesterification at a target site in duplex DNA. Releases the supercoiling and torsional tension of DNA introduced during the DNA replication and transcription by transiently cleaving and rejoining one strand of the DNA duplex. The scissile phosphodiester is attacked by the catalytic tyrosine of the enzyme, resulting in the formation of a DNA-(5'-phosphotyrosyl)-enzyme intermediate and the expulsion of a 3'-OH DNA strand.</text>
</comment>
<gene>
    <name evidence="11" type="ORF">A4X09_0g3151</name>
</gene>
<evidence type="ECO:0000313" key="12">
    <source>
        <dbReference type="Proteomes" id="UP000078113"/>
    </source>
</evidence>
<dbReference type="InterPro" id="IPR034144">
    <property type="entry name" value="TOPRIM_TopoIII"/>
</dbReference>
<dbReference type="SMART" id="SM00436">
    <property type="entry name" value="TOP1Bc"/>
    <property type="match status" value="1"/>
</dbReference>
<dbReference type="FunFam" id="1.10.290.10:FF:000001">
    <property type="entry name" value="DNA topoisomerase"/>
    <property type="match status" value="1"/>
</dbReference>